<dbReference type="Pfam" id="PF13920">
    <property type="entry name" value="zf-C3HC4_3"/>
    <property type="match status" value="1"/>
</dbReference>
<feature type="region of interest" description="Disordered" evidence="1">
    <location>
        <begin position="544"/>
        <end position="572"/>
    </location>
</feature>
<comment type="caution">
    <text evidence="3">The sequence shown here is derived from an EMBL/GenBank/DDBJ whole genome shotgun (WGS) entry which is preliminary data.</text>
</comment>
<proteinExistence type="predicted"/>
<dbReference type="GO" id="GO:0061630">
    <property type="term" value="F:ubiquitin protein ligase activity"/>
    <property type="evidence" value="ECO:0007669"/>
    <property type="project" value="UniProtKB-EC"/>
</dbReference>
<dbReference type="InterPro" id="IPR001841">
    <property type="entry name" value="Znf_RING"/>
</dbReference>
<dbReference type="PANTHER" id="PTHR22996">
    <property type="entry name" value="MAHOGUNIN"/>
    <property type="match status" value="1"/>
</dbReference>
<dbReference type="GO" id="GO:0005737">
    <property type="term" value="C:cytoplasm"/>
    <property type="evidence" value="ECO:0007669"/>
    <property type="project" value="TreeGrafter"/>
</dbReference>
<name>A0A8H3APB1_9AGAM</name>
<evidence type="ECO:0000313" key="4">
    <source>
        <dbReference type="Proteomes" id="UP000663846"/>
    </source>
</evidence>
<dbReference type="AlphaFoldDB" id="A0A8H3APB1"/>
<dbReference type="SMART" id="SM00184">
    <property type="entry name" value="RING"/>
    <property type="match status" value="1"/>
</dbReference>
<reference evidence="3" key="1">
    <citation type="submission" date="2021-01" db="EMBL/GenBank/DDBJ databases">
        <authorList>
            <person name="Kaushik A."/>
        </authorList>
    </citation>
    <scope>NUCLEOTIDE SEQUENCE</scope>
    <source>
        <strain evidence="3">AG1-1C</strain>
    </source>
</reference>
<dbReference type="GO" id="GO:0016567">
    <property type="term" value="P:protein ubiquitination"/>
    <property type="evidence" value="ECO:0007669"/>
    <property type="project" value="TreeGrafter"/>
</dbReference>
<accession>A0A8H3APB1</accession>
<feature type="compositionally biased region" description="Polar residues" evidence="1">
    <location>
        <begin position="544"/>
        <end position="570"/>
    </location>
</feature>
<gene>
    <name evidence="3" type="ORF">RDB_LOCUS103311</name>
</gene>
<feature type="compositionally biased region" description="Polar residues" evidence="1">
    <location>
        <begin position="484"/>
        <end position="500"/>
    </location>
</feature>
<organism evidence="3 4">
    <name type="scientific">Rhizoctonia solani</name>
    <dbReference type="NCBI Taxonomy" id="456999"/>
    <lineage>
        <taxon>Eukaryota</taxon>
        <taxon>Fungi</taxon>
        <taxon>Dikarya</taxon>
        <taxon>Basidiomycota</taxon>
        <taxon>Agaricomycotina</taxon>
        <taxon>Agaricomycetes</taxon>
        <taxon>Cantharellales</taxon>
        <taxon>Ceratobasidiaceae</taxon>
        <taxon>Rhizoctonia</taxon>
    </lineage>
</organism>
<dbReference type="Proteomes" id="UP000663846">
    <property type="component" value="Unassembled WGS sequence"/>
</dbReference>
<dbReference type="InterPro" id="IPR013083">
    <property type="entry name" value="Znf_RING/FYVE/PHD"/>
</dbReference>
<feature type="compositionally biased region" description="Low complexity" evidence="1">
    <location>
        <begin position="467"/>
        <end position="483"/>
    </location>
</feature>
<dbReference type="GO" id="GO:0008270">
    <property type="term" value="F:zinc ion binding"/>
    <property type="evidence" value="ECO:0007669"/>
    <property type="project" value="UniProtKB-KW"/>
</dbReference>
<evidence type="ECO:0000256" key="1">
    <source>
        <dbReference type="SAM" id="MobiDB-lite"/>
    </source>
</evidence>
<protein>
    <recommendedName>
        <fullName evidence="2">RING-type domain-containing protein</fullName>
    </recommendedName>
</protein>
<feature type="region of interest" description="Disordered" evidence="1">
    <location>
        <begin position="467"/>
        <end position="502"/>
    </location>
</feature>
<feature type="region of interest" description="Disordered" evidence="1">
    <location>
        <begin position="57"/>
        <end position="111"/>
    </location>
</feature>
<evidence type="ECO:0000313" key="3">
    <source>
        <dbReference type="EMBL" id="CAE6429057.1"/>
    </source>
</evidence>
<feature type="compositionally biased region" description="Polar residues" evidence="1">
    <location>
        <begin position="98"/>
        <end position="107"/>
    </location>
</feature>
<feature type="region of interest" description="Disordered" evidence="1">
    <location>
        <begin position="389"/>
        <end position="415"/>
    </location>
</feature>
<feature type="region of interest" description="Disordered" evidence="1">
    <location>
        <begin position="248"/>
        <end position="269"/>
    </location>
</feature>
<evidence type="ECO:0000259" key="2">
    <source>
        <dbReference type="SMART" id="SM00184"/>
    </source>
</evidence>
<dbReference type="Gene3D" id="3.30.40.10">
    <property type="entry name" value="Zinc/RING finger domain, C3HC4 (zinc finger)"/>
    <property type="match status" value="1"/>
</dbReference>
<feature type="domain" description="RING-type" evidence="2">
    <location>
        <begin position="429"/>
        <end position="526"/>
    </location>
</feature>
<dbReference type="EMBL" id="CAJMWS010000326">
    <property type="protein sequence ID" value="CAE6429057.1"/>
    <property type="molecule type" value="Genomic_DNA"/>
</dbReference>
<sequence>MACGFDFIRICEADQRTDCSTSTMPNNITSWYNSQYRVWDRTRRLQMAPFLAQAEQNVGDNPAQPHGSVAIDMSNTQPKEKETRSESLFGPPIPPDSVQDSHSQSTQPHDEVSQAVINDWVDKNKQGDEPATTLQALVNLKRPSLRLTPLASNASNTDLGSSTKASHGLEFDYDCDAAKCRITVTMAPEDHDKSESGGKNEPITIFETVTEGGFGRTLKHEHGAILDLAHHDETKETDALAADNAPISEPITLPAEPPAAATRSRRRISVPFHIRRRDRGPQQAVGPALPVVDADMHNTAAESSKDNAPKETGGVGVTIQLDALDEAGEFTSPRNSQFTLLHIVKMGQPPSAGAEDTRSWVVRVVRRDALIGDHTFRLHEIYGLASANAPAPAPAPQTYPPAAPTDHDGEPLPDAHTQQQTYEFAGAECVLCLSSPREVMLLPCRHLVACKECAENMITFGAGEGVSAPSAPAAEESTAPTNTNPNQTSNGAPNANTTPEPLTPFQAAAAAGRRKRKAKGWFCPVCRQPYTSLLRISMQPLNVKSDSTTAPTEQAQQPASETEQQMQSKGPLSGMVSMARGVLTRKQTAEVAPAVGSTESTAVTGQSVTTNITSAANNA</sequence>
<feature type="compositionally biased region" description="Pro residues" evidence="1">
    <location>
        <begin position="391"/>
        <end position="403"/>
    </location>
</feature>
<dbReference type="PANTHER" id="PTHR22996:SF0">
    <property type="entry name" value="RE60872P-RELATED"/>
    <property type="match status" value="1"/>
</dbReference>
<dbReference type="InterPro" id="IPR045194">
    <property type="entry name" value="MGRN1/RNF157-like"/>
</dbReference>